<name>A0A9P0B8H2_BRAAE</name>
<dbReference type="AlphaFoldDB" id="A0A9P0B8H2"/>
<evidence type="ECO:0000313" key="3">
    <source>
        <dbReference type="Proteomes" id="UP001154078"/>
    </source>
</evidence>
<dbReference type="EMBL" id="OV121136">
    <property type="protein sequence ID" value="CAH0556543.1"/>
    <property type="molecule type" value="Genomic_DNA"/>
</dbReference>
<feature type="compositionally biased region" description="Basic residues" evidence="1">
    <location>
        <begin position="36"/>
        <end position="50"/>
    </location>
</feature>
<dbReference type="OrthoDB" id="9946564at2759"/>
<feature type="compositionally biased region" description="Basic and acidic residues" evidence="1">
    <location>
        <begin position="116"/>
        <end position="130"/>
    </location>
</feature>
<feature type="compositionally biased region" description="Basic residues" evidence="1">
    <location>
        <begin position="87"/>
        <end position="115"/>
    </location>
</feature>
<keyword evidence="3" id="KW-1185">Reference proteome</keyword>
<feature type="region of interest" description="Disordered" evidence="1">
    <location>
        <begin position="1"/>
        <end position="163"/>
    </location>
</feature>
<evidence type="ECO:0000256" key="1">
    <source>
        <dbReference type="SAM" id="MobiDB-lite"/>
    </source>
</evidence>
<feature type="non-terminal residue" evidence="2">
    <location>
        <position position="268"/>
    </location>
</feature>
<reference evidence="2" key="1">
    <citation type="submission" date="2021-12" db="EMBL/GenBank/DDBJ databases">
        <authorList>
            <person name="King R."/>
        </authorList>
    </citation>
    <scope>NUCLEOTIDE SEQUENCE</scope>
</reference>
<gene>
    <name evidence="2" type="ORF">MELIAE_LOCUS7464</name>
</gene>
<protein>
    <submittedName>
        <fullName evidence="2">Uncharacterized protein</fullName>
    </submittedName>
</protein>
<accession>A0A9P0B8H2</accession>
<dbReference type="Proteomes" id="UP001154078">
    <property type="component" value="Chromosome 5"/>
</dbReference>
<proteinExistence type="predicted"/>
<organism evidence="2 3">
    <name type="scientific">Brassicogethes aeneus</name>
    <name type="common">Rape pollen beetle</name>
    <name type="synonym">Meligethes aeneus</name>
    <dbReference type="NCBI Taxonomy" id="1431903"/>
    <lineage>
        <taxon>Eukaryota</taxon>
        <taxon>Metazoa</taxon>
        <taxon>Ecdysozoa</taxon>
        <taxon>Arthropoda</taxon>
        <taxon>Hexapoda</taxon>
        <taxon>Insecta</taxon>
        <taxon>Pterygota</taxon>
        <taxon>Neoptera</taxon>
        <taxon>Endopterygota</taxon>
        <taxon>Coleoptera</taxon>
        <taxon>Polyphaga</taxon>
        <taxon>Cucujiformia</taxon>
        <taxon>Nitidulidae</taxon>
        <taxon>Meligethinae</taxon>
        <taxon>Brassicogethes</taxon>
    </lineage>
</organism>
<evidence type="ECO:0000313" key="2">
    <source>
        <dbReference type="EMBL" id="CAH0556543.1"/>
    </source>
</evidence>
<sequence>MGKYSSDSETDKRGGKSYSSRNKRRSTSSSSDSSKSKYRRDKKYKRRSRSKSRDKYSRSRRSRSSSVSTYHSSTKSKYCRSSSKEKSKYKKSPSREKRRSHSRDRFRSRRSRSKSYIREYASKPKNRSDSSESSSSESNQSNPKNIITRDKKKTHTDSSGLPLKQSKNFDYLPNCTITDNKVIAEINEDKFAPKKFISSGKSKKDEKIVIDLKKQTIKIPKVEPIEPDSIFHHNLFLNEESRMDKWVKELYSYRQKSLQQGQKNCKHL</sequence>
<feature type="compositionally biased region" description="Low complexity" evidence="1">
    <location>
        <begin position="64"/>
        <end position="81"/>
    </location>
</feature>
<feature type="compositionally biased region" description="Low complexity" evidence="1">
    <location>
        <begin position="131"/>
        <end position="145"/>
    </location>
</feature>